<accession>A0ABD3V4B8</accession>
<evidence type="ECO:0000313" key="3">
    <source>
        <dbReference type="Proteomes" id="UP001634394"/>
    </source>
</evidence>
<protein>
    <submittedName>
        <fullName evidence="2">Uncharacterized protein</fullName>
    </submittedName>
</protein>
<evidence type="ECO:0000256" key="1">
    <source>
        <dbReference type="SAM" id="MobiDB-lite"/>
    </source>
</evidence>
<sequence>MPIMNSDNERGNDSLPLEETEKEKIALHTQCKVCRDIFGTSSGAVRSLQRYIWDIFRRIENSTNRNDHPNKEGETSSNSERKRTCGKKREDEMDV</sequence>
<dbReference type="AlphaFoldDB" id="A0ABD3V4B8"/>
<organism evidence="2 3">
    <name type="scientific">Sinanodonta woodiana</name>
    <name type="common">Chinese pond mussel</name>
    <name type="synonym">Anodonta woodiana</name>
    <dbReference type="NCBI Taxonomy" id="1069815"/>
    <lineage>
        <taxon>Eukaryota</taxon>
        <taxon>Metazoa</taxon>
        <taxon>Spiralia</taxon>
        <taxon>Lophotrochozoa</taxon>
        <taxon>Mollusca</taxon>
        <taxon>Bivalvia</taxon>
        <taxon>Autobranchia</taxon>
        <taxon>Heteroconchia</taxon>
        <taxon>Palaeoheterodonta</taxon>
        <taxon>Unionida</taxon>
        <taxon>Unionoidea</taxon>
        <taxon>Unionidae</taxon>
        <taxon>Unioninae</taxon>
        <taxon>Sinanodonta</taxon>
    </lineage>
</organism>
<gene>
    <name evidence="2" type="ORF">ACJMK2_011240</name>
</gene>
<feature type="region of interest" description="Disordered" evidence="1">
    <location>
        <begin position="1"/>
        <end position="21"/>
    </location>
</feature>
<proteinExistence type="predicted"/>
<evidence type="ECO:0000313" key="2">
    <source>
        <dbReference type="EMBL" id="KAL3856489.1"/>
    </source>
</evidence>
<dbReference type="Proteomes" id="UP001634394">
    <property type="component" value="Unassembled WGS sequence"/>
</dbReference>
<comment type="caution">
    <text evidence="2">The sequence shown here is derived from an EMBL/GenBank/DDBJ whole genome shotgun (WGS) entry which is preliminary data.</text>
</comment>
<name>A0ABD3V4B8_SINWO</name>
<keyword evidence="3" id="KW-1185">Reference proteome</keyword>
<feature type="region of interest" description="Disordered" evidence="1">
    <location>
        <begin position="59"/>
        <end position="95"/>
    </location>
</feature>
<reference evidence="2 3" key="1">
    <citation type="submission" date="2024-11" db="EMBL/GenBank/DDBJ databases">
        <title>Chromosome-level genome assembly of the freshwater bivalve Anodonta woodiana.</title>
        <authorList>
            <person name="Chen X."/>
        </authorList>
    </citation>
    <scope>NUCLEOTIDE SEQUENCE [LARGE SCALE GENOMIC DNA]</scope>
    <source>
        <strain evidence="2">MN2024</strain>
        <tissue evidence="2">Gills</tissue>
    </source>
</reference>
<dbReference type="EMBL" id="JBJQND010000013">
    <property type="protein sequence ID" value="KAL3856489.1"/>
    <property type="molecule type" value="Genomic_DNA"/>
</dbReference>